<evidence type="ECO:0000313" key="4">
    <source>
        <dbReference type="Proteomes" id="UP001198182"/>
    </source>
</evidence>
<keyword evidence="1" id="KW-0472">Membrane</keyword>
<dbReference type="SUPFAM" id="SSF55874">
    <property type="entry name" value="ATPase domain of HSP90 chaperone/DNA topoisomerase II/histidine kinase"/>
    <property type="match status" value="1"/>
</dbReference>
<feature type="transmembrane region" description="Helical" evidence="1">
    <location>
        <begin position="110"/>
        <end position="130"/>
    </location>
</feature>
<dbReference type="Pfam" id="PF14501">
    <property type="entry name" value="HATPase_c_5"/>
    <property type="match status" value="1"/>
</dbReference>
<gene>
    <name evidence="3" type="ORF">LKD81_01900</name>
</gene>
<dbReference type="Gene3D" id="3.30.565.10">
    <property type="entry name" value="Histidine kinase-like ATPase, C-terminal domain"/>
    <property type="match status" value="1"/>
</dbReference>
<dbReference type="EMBL" id="JAJEQR010000004">
    <property type="protein sequence ID" value="MCC2229756.1"/>
    <property type="molecule type" value="Genomic_DNA"/>
</dbReference>
<evidence type="ECO:0000259" key="2">
    <source>
        <dbReference type="Pfam" id="PF14501"/>
    </source>
</evidence>
<feature type="transmembrane region" description="Helical" evidence="1">
    <location>
        <begin position="174"/>
        <end position="193"/>
    </location>
</feature>
<accession>A0AAE3E955</accession>
<dbReference type="AlphaFoldDB" id="A0AAE3E955"/>
<protein>
    <submittedName>
        <fullName evidence="3">GHKL domain-containing protein</fullName>
    </submittedName>
</protein>
<keyword evidence="1" id="KW-0812">Transmembrane</keyword>
<name>A0AAE3E955_9FIRM</name>
<sequence>MSFAWGPIQMLIACLMFILTVQRERRTQVRIGAVLLAHAVVYVVLPLRTWAEMIAFWQYIFAIYLCLSLLYVHFILACSWRQALYCTTCALAMQHIFCNVKLVTRQMIGQYFWVDLLLMILVYIFFYRIFAARLFTGMFNQLGWIDLFSSVIVVLFVFGINLSGDRQRSPGMFFMWRLADTICCCYILWLQAVKQEQFRLQKEKDDLERIVDQQKHQYEITRDMIERINEHCHDIKHQIHSVSSSTDNESLKEYLGTLADHVMVYDMAIRTGNKALDTVLMEKGLLCREKQIQWICMADGSKMSFIKPCDIYAVFGNLIDNAIEATEKLEDTEKRVINVRVTTHESLMMIEVENLYEGDLHFEGDLPVTTKENRERHGYGMRSVEYIVGTYGGTFTMQAEDSVFRTRILIPIP</sequence>
<dbReference type="InterPro" id="IPR032834">
    <property type="entry name" value="NatK-like_C"/>
</dbReference>
<proteinExistence type="predicted"/>
<dbReference type="RefSeq" id="WP_308452543.1">
    <property type="nucleotide sequence ID" value="NZ_JAJEQR010000004.1"/>
</dbReference>
<keyword evidence="4" id="KW-1185">Reference proteome</keyword>
<feature type="transmembrane region" description="Helical" evidence="1">
    <location>
        <begin position="6"/>
        <end position="22"/>
    </location>
</feature>
<dbReference type="CDD" id="cd16935">
    <property type="entry name" value="HATPase_AgrC-ComD-like"/>
    <property type="match status" value="1"/>
</dbReference>
<feature type="transmembrane region" description="Helical" evidence="1">
    <location>
        <begin position="29"/>
        <end position="50"/>
    </location>
</feature>
<feature type="transmembrane region" description="Helical" evidence="1">
    <location>
        <begin position="56"/>
        <end position="76"/>
    </location>
</feature>
<keyword evidence="1" id="KW-1133">Transmembrane helix</keyword>
<comment type="caution">
    <text evidence="3">The sequence shown here is derived from an EMBL/GenBank/DDBJ whole genome shotgun (WGS) entry which is preliminary data.</text>
</comment>
<feature type="transmembrane region" description="Helical" evidence="1">
    <location>
        <begin position="142"/>
        <end position="162"/>
    </location>
</feature>
<evidence type="ECO:0000313" key="3">
    <source>
        <dbReference type="EMBL" id="MCC2229756.1"/>
    </source>
</evidence>
<dbReference type="Proteomes" id="UP001198182">
    <property type="component" value="Unassembled WGS sequence"/>
</dbReference>
<evidence type="ECO:0000256" key="1">
    <source>
        <dbReference type="SAM" id="Phobius"/>
    </source>
</evidence>
<feature type="domain" description="Sensor histidine kinase NatK-like C-terminal" evidence="2">
    <location>
        <begin position="307"/>
        <end position="411"/>
    </location>
</feature>
<organism evidence="3 4">
    <name type="scientific">Hominifimenecus microfluidus</name>
    <dbReference type="NCBI Taxonomy" id="2885348"/>
    <lineage>
        <taxon>Bacteria</taxon>
        <taxon>Bacillati</taxon>
        <taxon>Bacillota</taxon>
        <taxon>Clostridia</taxon>
        <taxon>Lachnospirales</taxon>
        <taxon>Lachnospiraceae</taxon>
        <taxon>Hominifimenecus</taxon>
    </lineage>
</organism>
<reference evidence="3" key="1">
    <citation type="submission" date="2021-10" db="EMBL/GenBank/DDBJ databases">
        <title>Anaerobic single-cell dispensing facilitates the cultivation of human gut bacteria.</title>
        <authorList>
            <person name="Afrizal A."/>
        </authorList>
    </citation>
    <scope>NUCLEOTIDE SEQUENCE</scope>
    <source>
        <strain evidence="3">CLA-AA-H215</strain>
    </source>
</reference>
<dbReference type="InterPro" id="IPR036890">
    <property type="entry name" value="HATPase_C_sf"/>
</dbReference>